<dbReference type="AlphaFoldDB" id="A0A2S2BQL4"/>
<gene>
    <name evidence="2" type="ORF">CBI38_04385</name>
</gene>
<dbReference type="OrthoDB" id="4484952at2"/>
<dbReference type="EMBL" id="CP021354">
    <property type="protein sequence ID" value="AWK70920.1"/>
    <property type="molecule type" value="Genomic_DNA"/>
</dbReference>
<proteinExistence type="predicted"/>
<keyword evidence="1" id="KW-0732">Signal</keyword>
<organism evidence="2 3">
    <name type="scientific">Rhodococcus oxybenzonivorans</name>
    <dbReference type="NCBI Taxonomy" id="1990687"/>
    <lineage>
        <taxon>Bacteria</taxon>
        <taxon>Bacillati</taxon>
        <taxon>Actinomycetota</taxon>
        <taxon>Actinomycetes</taxon>
        <taxon>Mycobacteriales</taxon>
        <taxon>Nocardiaceae</taxon>
        <taxon>Rhodococcus</taxon>
    </lineage>
</organism>
<feature type="chain" id="PRO_5015726580" evidence="1">
    <location>
        <begin position="27"/>
        <end position="103"/>
    </location>
</feature>
<evidence type="ECO:0000313" key="2">
    <source>
        <dbReference type="EMBL" id="AWK70920.1"/>
    </source>
</evidence>
<accession>A0A2S2BQL4</accession>
<dbReference type="Proteomes" id="UP000245711">
    <property type="component" value="Chromosome"/>
</dbReference>
<evidence type="ECO:0000256" key="1">
    <source>
        <dbReference type="SAM" id="SignalP"/>
    </source>
</evidence>
<name>A0A2S2BQL4_9NOCA</name>
<dbReference type="RefSeq" id="WP_109326725.1">
    <property type="nucleotide sequence ID" value="NZ_CP021354.1"/>
</dbReference>
<feature type="signal peptide" evidence="1">
    <location>
        <begin position="1"/>
        <end position="26"/>
    </location>
</feature>
<sequence>MNGFVLRTVIATAAITVALGTGVASAGPTLHGDPATPGTQLNVRSHDQHSYSCGTIGVTGGGVGTAPPNSIGQSNSVFFGSGPVQGGCVGSDGSVHFPSGHAH</sequence>
<evidence type="ECO:0000313" key="3">
    <source>
        <dbReference type="Proteomes" id="UP000245711"/>
    </source>
</evidence>
<protein>
    <submittedName>
        <fullName evidence="2">Uncharacterized protein</fullName>
    </submittedName>
</protein>
<keyword evidence="3" id="KW-1185">Reference proteome</keyword>
<reference evidence="2 3" key="1">
    <citation type="submission" date="2017-05" db="EMBL/GenBank/DDBJ databases">
        <title>Isolation of Rhodococcus sp. S2-17 biodegrading of BP-3.</title>
        <authorList>
            <person name="Lee Y."/>
            <person name="Kim K.H."/>
            <person name="Chun B.H."/>
            <person name="Jung H.S."/>
            <person name="Jeon C.O."/>
        </authorList>
    </citation>
    <scope>NUCLEOTIDE SEQUENCE [LARGE SCALE GENOMIC DNA]</scope>
    <source>
        <strain evidence="2 3">S2-17</strain>
    </source>
</reference>
<dbReference type="KEGG" id="roz:CBI38_04385"/>